<proteinExistence type="predicted"/>
<dbReference type="RefSeq" id="WP_263047619.1">
    <property type="nucleotide sequence ID" value="NZ_CP106738.1"/>
</dbReference>
<dbReference type="Proteomes" id="UP001064087">
    <property type="component" value="Chromosome"/>
</dbReference>
<organism evidence="1 2">
    <name type="scientific">Roseovarius pelagicus</name>
    <dbReference type="NCBI Taxonomy" id="2980108"/>
    <lineage>
        <taxon>Bacteria</taxon>
        <taxon>Pseudomonadati</taxon>
        <taxon>Pseudomonadota</taxon>
        <taxon>Alphaproteobacteria</taxon>
        <taxon>Rhodobacterales</taxon>
        <taxon>Roseobacteraceae</taxon>
        <taxon>Roseovarius</taxon>
    </lineage>
</organism>
<sequence length="47" mass="5465">MAQIRLPHIFRLFARDPSVETMMNLAAFLPIRRIVERAITPIRPFAS</sequence>
<evidence type="ECO:0000313" key="1">
    <source>
        <dbReference type="EMBL" id="UXX82820.1"/>
    </source>
</evidence>
<evidence type="ECO:0000313" key="2">
    <source>
        <dbReference type="Proteomes" id="UP001064087"/>
    </source>
</evidence>
<accession>A0ABY6DGA2</accession>
<gene>
    <name evidence="1" type="ORF">N7U68_17300</name>
</gene>
<name>A0ABY6DGA2_9RHOB</name>
<protein>
    <submittedName>
        <fullName evidence="1">Uncharacterized protein</fullName>
    </submittedName>
</protein>
<keyword evidence="2" id="KW-1185">Reference proteome</keyword>
<dbReference type="EMBL" id="CP106738">
    <property type="protein sequence ID" value="UXX82820.1"/>
    <property type="molecule type" value="Genomic_DNA"/>
</dbReference>
<reference evidence="1" key="1">
    <citation type="submission" date="2022-10" db="EMBL/GenBank/DDBJ databases">
        <title>Roseovarius pelagicus sp. nov., isolated from Arctic seawater.</title>
        <authorList>
            <person name="Hong Y.W."/>
            <person name="Hwang C.Y."/>
        </authorList>
    </citation>
    <scope>NUCLEOTIDE SEQUENCE</scope>
    <source>
        <strain evidence="1">HL-MP18</strain>
    </source>
</reference>